<dbReference type="GO" id="GO:0003676">
    <property type="term" value="F:nucleic acid binding"/>
    <property type="evidence" value="ECO:0007669"/>
    <property type="project" value="InterPro"/>
</dbReference>
<dbReference type="Gene3D" id="1.10.30.50">
    <property type="match status" value="1"/>
</dbReference>
<gene>
    <name evidence="2" type="ORF">FLAPJACK_105</name>
</gene>
<dbReference type="Pfam" id="PF01844">
    <property type="entry name" value="HNH"/>
    <property type="match status" value="1"/>
</dbReference>
<evidence type="ECO:0000259" key="1">
    <source>
        <dbReference type="Pfam" id="PF01844"/>
    </source>
</evidence>
<evidence type="ECO:0000313" key="2">
    <source>
        <dbReference type="EMBL" id="ARQ95018.1"/>
    </source>
</evidence>
<dbReference type="Proteomes" id="UP000222741">
    <property type="component" value="Segment"/>
</dbReference>
<keyword evidence="2" id="KW-0378">Hydrolase</keyword>
<organism evidence="2 3">
    <name type="scientific">Bacillus phage Flapjack</name>
    <dbReference type="NCBI Taxonomy" id="1983465"/>
    <lineage>
        <taxon>Viruses</taxon>
        <taxon>Duplodnaviria</taxon>
        <taxon>Heunggongvirae</taxon>
        <taxon>Uroviricota</taxon>
        <taxon>Caudoviricetes</taxon>
        <taxon>Herelleviridae</taxon>
        <taxon>Bastillevirinae</taxon>
        <taxon>Bequatrovirus</taxon>
        <taxon>Bequatrovirus spock</taxon>
    </lineage>
</organism>
<dbReference type="InterPro" id="IPR003615">
    <property type="entry name" value="HNH_nuc"/>
</dbReference>
<dbReference type="EMBL" id="KY888882">
    <property type="protein sequence ID" value="ARQ95018.1"/>
    <property type="molecule type" value="Genomic_DNA"/>
</dbReference>
<dbReference type="InterPro" id="IPR002711">
    <property type="entry name" value="HNH"/>
</dbReference>
<dbReference type="GO" id="GO:0008270">
    <property type="term" value="F:zinc ion binding"/>
    <property type="evidence" value="ECO:0007669"/>
    <property type="project" value="InterPro"/>
</dbReference>
<keyword evidence="2" id="KW-0540">Nuclease</keyword>
<keyword evidence="2" id="KW-0255">Endonuclease</keyword>
<accession>A0A1X9SG40</accession>
<dbReference type="GO" id="GO:0004519">
    <property type="term" value="F:endonuclease activity"/>
    <property type="evidence" value="ECO:0007669"/>
    <property type="project" value="UniProtKB-KW"/>
</dbReference>
<proteinExistence type="predicted"/>
<name>A0A1X9SG40_9CAUD</name>
<dbReference type="CDD" id="cd00085">
    <property type="entry name" value="HNHc"/>
    <property type="match status" value="1"/>
</dbReference>
<feature type="domain" description="HNH" evidence="1">
    <location>
        <begin position="242"/>
        <end position="286"/>
    </location>
</feature>
<evidence type="ECO:0000313" key="3">
    <source>
        <dbReference type="Proteomes" id="UP000222741"/>
    </source>
</evidence>
<sequence>MARLKITIEYLKDYYKEHGCTLLTEEYTNRYDKYTFICPCGNKHSSSFDSFNKHQKKCKACYSKERSERRKFKKSDVIKILEDKGLTYVSHKYDYKNNSSRKYTLVSYTCKNGHLSEDIYLHTINDGKYCCMKCMPDIIGDQKRLSFDDVKNLVESFDMGILSTEYKTLHVPIHVRCTCGNEYYPPLASILLGHKCGCGKRVGENHHNYNHDLTDEERHDKRMYPEYRQWIKDVYERDNYTCQKCKSVGGCLHAHHIYGYAKYKDKRTDINNGVTLCEDCHKEFHSTYGLREFKPEDTISFLGNNVRGKF</sequence>
<protein>
    <submittedName>
        <fullName evidence="2">HNH endonuclease</fullName>
    </submittedName>
</protein>
<reference evidence="3" key="1">
    <citation type="submission" date="2017-04" db="EMBL/GenBank/DDBJ databases">
        <authorList>
            <person name="Abille Z."/>
            <person name="Afsharjavan R."/>
            <person name="Alms C.E."/>
            <person name="Anil A."/>
            <person name="Azuma E.A."/>
            <person name="Boateng D."/>
            <person name="Bowden K.V."/>
            <person name="Bui Q."/>
            <person name="Callaghan K.D."/>
            <person name="Canova P.N."/>
            <person name="Carter A.-G.V."/>
            <person name="Carty B."/>
            <person name="Choudhary A."/>
            <person name="Chugh K."/>
            <person name="Clark C.B."/>
            <person name="Clark J."/>
            <person name="Cortez R."/>
            <person name="Dalwadi R.M."/>
            <person name="Daou G."/>
            <person name="Das M."/>
            <person name="Dasari S."/>
            <person name="Davis E.H."/>
            <person name="Defreitas N."/>
            <person name="Demirji J."/>
            <person name="Endres C."/>
            <person name="Fakhar S."/>
            <person name="Feeley N."/>
            <person name="Flores D.C."/>
            <person name="Fowler A.R."/>
            <person name="George T."/>
            <person name="Greis H.L."/>
            <person name="Groleau D.L."/>
            <person name="Gulati J.K."/>
            <person name="Guzman W."/>
            <person name="Hallworth A.N."/>
            <person name="Hariri A."/>
            <person name="Haya V.N."/>
            <person name="Hoffman A.K."/>
            <person name="Horne B."/>
            <person name="Howard T."/>
            <person name="Iglesia A.J."/>
            <person name="Ijezie O.D."/>
            <person name="Incognito N.A."/>
            <person name="Inen J.A."/>
            <person name="Jaiswal A."/>
            <person name="Jezek R.A."/>
            <person name="Kawa A.C."/>
            <person name="Khan F."/>
            <person name="Khin A.C."/>
            <person name="Knapo J."/>
            <person name="Kong A.S."/>
            <person name="Le B.Q."/>
            <person name="Le Q.M."/>
            <person name="Le T.-H.M."/>
            <person name="Lee M."/>
            <person name="Lockwood J.L."/>
            <person name="Loto-Rojas G.S."/>
            <person name="Mantzavinos A."/>
            <person name="Martinez D.R."/>
            <person name="Meadows A.R."/>
            <person name="Mehr S."/>
            <person name="Mellon M.N."/>
            <person name="Memon S."/>
            <person name="Miller B."/>
            <person name="Min S."/>
            <person name="Mitchell L.M."/>
            <person name="Mohamed I.R."/>
            <person name="Mohammed F.O."/>
            <person name="More S."/>
            <person name="Muntaha S."/>
            <person name="Nadeem I."/>
            <person name="Ndjeumen-Njinguet A.S."/>
            <person name="Ng P."/>
            <person name="Ngu V.E."/>
            <person name="Nguyen B.N."/>
            <person name="OHern C.T."/>
            <person name="Oboh U.S."/>
            <person name="Pagano C.W."/>
            <person name="Panakal P.R."/>
            <person name="Park D.A."/>
            <person name="Parsana D."/>
            <person name="Patel P."/>
            <person name="Patel V.S."/>
            <person name="Patwardhan V.M."/>
            <person name="Pawar S.D."/>
            <person name="Payne V.R."/>
            <person name="Petricel I.M."/>
            <person name="Phillips C."/>
            <person name="Puglisi K.M."/>
            <person name="Ramaprasad G."/>
            <person name="Raza A.S."/>
            <person name="Rivera-Oven A.G."/>
            <person name="Robins E."/>
            <person name="Roeun D.C."/>
            <person name="Rostovtseva N."/>
            <person name="Sadat M."/>
            <person name="Seas A."/>
            <person name="So E.J."/>
            <person name="Sogbesan C."/>
            <person name="Strumsky L.A."/>
            <person name="Sun J.L."/>
            <person name="Sutherland H.J."/>
            <person name="Tchakounte I."/>
            <person name="Tewell J.R."/>
            <person name="Thapa D.J."/>
            <person name="Tkach Y."/>
            <person name="Tran C.D."/>
            <person name="Tran V."/>
            <person name="Vithayathil T."/>
            <person name="Vivekanandan A."/>
            <person name="Wang S.R."/>
            <person name="White E."/>
            <person name="Yang A.L."/>
            <person name="Ye D.T."/>
            <person name="Yirenkyi M."/>
            <person name="Zarb J.S."/>
            <person name="Zhang S."/>
            <person name="Zhou M.T."/>
            <person name="Cao A."/>
            <person name="Nguyen K.M."/>
            <person name="Patel K."/>
            <person name="Patel P."/>
            <person name="Pennington E."/>
            <person name="Sendze O."/>
            <person name="Zahangir S."/>
            <person name="Correa-Mendez M."/>
            <person name="Fabian M.F."/>
            <person name="Liu S."/>
            <person name="Jethmalani Y."/>
            <person name="Nunn R."/>
            <person name="Prakash A."/>
            <person name="Louise T."/>
            <person name="Russell D.A."/>
            <person name="Hatfull G.F."/>
            <person name="Erill I."/>
            <person name="Caruso S.M."/>
        </authorList>
    </citation>
    <scope>NUCLEOTIDE SEQUENCE [LARGE SCALE GENOMIC DNA]</scope>
</reference>